<dbReference type="Proteomes" id="UP001610432">
    <property type="component" value="Unassembled WGS sequence"/>
</dbReference>
<name>A0ABR4LYE6_9EURO</name>
<reference evidence="1 2" key="1">
    <citation type="submission" date="2024-07" db="EMBL/GenBank/DDBJ databases">
        <title>Section-level genome sequencing and comparative genomics of Aspergillus sections Usti and Cavernicolus.</title>
        <authorList>
            <consortium name="Lawrence Berkeley National Laboratory"/>
            <person name="Nybo J.L."/>
            <person name="Vesth T.C."/>
            <person name="Theobald S."/>
            <person name="Frisvad J.C."/>
            <person name="Larsen T.O."/>
            <person name="Kjaerboelling I."/>
            <person name="Rothschild-Mancinelli K."/>
            <person name="Lyhne E.K."/>
            <person name="Kogle M.E."/>
            <person name="Barry K."/>
            <person name="Clum A."/>
            <person name="Na H."/>
            <person name="Ledsgaard L."/>
            <person name="Lin J."/>
            <person name="Lipzen A."/>
            <person name="Kuo A."/>
            <person name="Riley R."/>
            <person name="Mondo S."/>
            <person name="Labutti K."/>
            <person name="Haridas S."/>
            <person name="Pangalinan J."/>
            <person name="Salamov A.A."/>
            <person name="Simmons B.A."/>
            <person name="Magnuson J.K."/>
            <person name="Chen J."/>
            <person name="Drula E."/>
            <person name="Henrissat B."/>
            <person name="Wiebenga A."/>
            <person name="Lubbers R.J."/>
            <person name="Gomes A.C."/>
            <person name="Macurrencykelacurrency M.R."/>
            <person name="Stajich J."/>
            <person name="Grigoriev I.V."/>
            <person name="Mortensen U.H."/>
            <person name="De Vries R.P."/>
            <person name="Baker S.E."/>
            <person name="Andersen M.R."/>
        </authorList>
    </citation>
    <scope>NUCLEOTIDE SEQUENCE [LARGE SCALE GENOMIC DNA]</scope>
    <source>
        <strain evidence="1 2">CBS 449.75</strain>
    </source>
</reference>
<dbReference type="EMBL" id="JBFXLQ010000009">
    <property type="protein sequence ID" value="KAL2869573.1"/>
    <property type="molecule type" value="Genomic_DNA"/>
</dbReference>
<accession>A0ABR4LYE6</accession>
<sequence length="107" mass="11918">MGEWGTLEIVGEISMVCESFMKHLAFTPKLEVLMGQSHTNYELVMGADGKTCGGSIISWIQSVLDNRPVFRELEAKVSLLIKNTQVAVGIMSHRTLSDVARAYRIKF</sequence>
<dbReference type="RefSeq" id="XP_070888552.1">
    <property type="nucleotide sequence ID" value="XM_071027537.1"/>
</dbReference>
<protein>
    <submittedName>
        <fullName evidence="1">Uncharacterized protein</fullName>
    </submittedName>
</protein>
<evidence type="ECO:0000313" key="1">
    <source>
        <dbReference type="EMBL" id="KAL2869573.1"/>
    </source>
</evidence>
<proteinExistence type="predicted"/>
<gene>
    <name evidence="1" type="ORF">BJX67DRAFT_333073</name>
</gene>
<keyword evidence="2" id="KW-1185">Reference proteome</keyword>
<dbReference type="GeneID" id="98142609"/>
<comment type="caution">
    <text evidence="1">The sequence shown here is derived from an EMBL/GenBank/DDBJ whole genome shotgun (WGS) entry which is preliminary data.</text>
</comment>
<organism evidence="1 2">
    <name type="scientific">Aspergillus lucknowensis</name>
    <dbReference type="NCBI Taxonomy" id="176173"/>
    <lineage>
        <taxon>Eukaryota</taxon>
        <taxon>Fungi</taxon>
        <taxon>Dikarya</taxon>
        <taxon>Ascomycota</taxon>
        <taxon>Pezizomycotina</taxon>
        <taxon>Eurotiomycetes</taxon>
        <taxon>Eurotiomycetidae</taxon>
        <taxon>Eurotiales</taxon>
        <taxon>Aspergillaceae</taxon>
        <taxon>Aspergillus</taxon>
        <taxon>Aspergillus subgen. Nidulantes</taxon>
    </lineage>
</organism>
<evidence type="ECO:0000313" key="2">
    <source>
        <dbReference type="Proteomes" id="UP001610432"/>
    </source>
</evidence>